<keyword evidence="2" id="KW-0732">Signal</keyword>
<organism evidence="3 4">
    <name type="scientific">Allacma fusca</name>
    <dbReference type="NCBI Taxonomy" id="39272"/>
    <lineage>
        <taxon>Eukaryota</taxon>
        <taxon>Metazoa</taxon>
        <taxon>Ecdysozoa</taxon>
        <taxon>Arthropoda</taxon>
        <taxon>Hexapoda</taxon>
        <taxon>Collembola</taxon>
        <taxon>Symphypleona</taxon>
        <taxon>Sminthuridae</taxon>
        <taxon>Allacma</taxon>
    </lineage>
</organism>
<dbReference type="EMBL" id="CAJVCH010561018">
    <property type="protein sequence ID" value="CAG7831551.1"/>
    <property type="molecule type" value="Genomic_DNA"/>
</dbReference>
<dbReference type="Proteomes" id="UP000708208">
    <property type="component" value="Unassembled WGS sequence"/>
</dbReference>
<comment type="caution">
    <text evidence="3">The sequence shown here is derived from an EMBL/GenBank/DDBJ whole genome shotgun (WGS) entry which is preliminary data.</text>
</comment>
<evidence type="ECO:0000313" key="4">
    <source>
        <dbReference type="Proteomes" id="UP000708208"/>
    </source>
</evidence>
<accession>A0A8J2LGI2</accession>
<keyword evidence="4" id="KW-1185">Reference proteome</keyword>
<protein>
    <submittedName>
        <fullName evidence="3">Uncharacterized protein</fullName>
    </submittedName>
</protein>
<feature type="chain" id="PRO_5035170723" evidence="2">
    <location>
        <begin position="25"/>
        <end position="106"/>
    </location>
</feature>
<sequence>MKLALMLSLAAVVLISLNIEQSEAQLGRVLVNIGRKIGGSGKPQQHFPAHKSRKTAEDAARNAGKGNKPVHHTAHQPGQSPHYHPADRNGNIIKDGSHHQYPKKQG</sequence>
<dbReference type="OrthoDB" id="9990453at2759"/>
<evidence type="ECO:0000313" key="3">
    <source>
        <dbReference type="EMBL" id="CAG7831551.1"/>
    </source>
</evidence>
<dbReference type="AlphaFoldDB" id="A0A8J2LGI2"/>
<feature type="region of interest" description="Disordered" evidence="1">
    <location>
        <begin position="38"/>
        <end position="106"/>
    </location>
</feature>
<evidence type="ECO:0000256" key="1">
    <source>
        <dbReference type="SAM" id="MobiDB-lite"/>
    </source>
</evidence>
<name>A0A8J2LGI2_9HEXA</name>
<evidence type="ECO:0000256" key="2">
    <source>
        <dbReference type="SAM" id="SignalP"/>
    </source>
</evidence>
<proteinExistence type="predicted"/>
<feature type="signal peptide" evidence="2">
    <location>
        <begin position="1"/>
        <end position="24"/>
    </location>
</feature>
<gene>
    <name evidence="3" type="ORF">AFUS01_LOCUS41292</name>
</gene>
<reference evidence="3" key="1">
    <citation type="submission" date="2021-06" db="EMBL/GenBank/DDBJ databases">
        <authorList>
            <person name="Hodson N. C."/>
            <person name="Mongue J. A."/>
            <person name="Jaron S. K."/>
        </authorList>
    </citation>
    <scope>NUCLEOTIDE SEQUENCE</scope>
</reference>